<evidence type="ECO:0000259" key="1">
    <source>
        <dbReference type="SMART" id="SM00597"/>
    </source>
</evidence>
<dbReference type="Pfam" id="PF14291">
    <property type="entry name" value="DUF4371"/>
    <property type="match status" value="1"/>
</dbReference>
<evidence type="ECO:0000313" key="3">
    <source>
        <dbReference type="Proteomes" id="UP000323506"/>
    </source>
</evidence>
<accession>A0A5D2FJL9</accession>
<feature type="domain" description="TTF-type" evidence="1">
    <location>
        <begin position="114"/>
        <end position="213"/>
    </location>
</feature>
<dbReference type="PANTHER" id="PTHR11697:SF230">
    <property type="entry name" value="ZINC FINGER, MYM DOMAIN CONTAINING 1"/>
    <property type="match status" value="1"/>
</dbReference>
<dbReference type="PANTHER" id="PTHR11697">
    <property type="entry name" value="GENERAL TRANSCRIPTION FACTOR 2-RELATED ZINC FINGER PROTEIN"/>
    <property type="match status" value="1"/>
</dbReference>
<dbReference type="Pfam" id="PF05699">
    <property type="entry name" value="Dimer_Tnp_hAT"/>
    <property type="match status" value="1"/>
</dbReference>
<evidence type="ECO:0000313" key="2">
    <source>
        <dbReference type="EMBL" id="TYH05530.1"/>
    </source>
</evidence>
<sequence>MRLRVHLLSLKSKTIDSFFKKKSTETTQSPSEAFQIEVPHSSFVPLNSDTRPSKIPRVEDDALDLSNLEREPGLRKKIYEYPVNMRDKIRRAYIKAGPYQPILSEYPASNSKKHPRYFQPSWFKQFSWLEYSPSKDAIFCLPCFLFNSNPTSRFGSTAFTHNGFSNWKKVHDGCNCAFLTHMGKDPTLLHNNAQRAYVDLMNQAQHIEVSLDRQTTQQISANRLRLKTSIDVVRWFSFQGCAFRGHDESSGSKNRGNFLELLSLLASYDEKVEDVLKSAPQNASYTSSTIQKKILQIYANRVRNVIREEIGDKKFRIIVDEVRDESKKEQMAIILRFVDKQGQNVIFNVLLQHSFDIQNIRGEAYDGASNMRGEFNGLQALILNDCRYAYYVHCFAHRLQLALVVAAREVVEVHQFFKDLSDIVNIASASSKRHDELQKAQAAEISRMNQIGTLQRPGETQWSSHLNSVTSLLKMYSATSIILENLKNTASNYSQRGDAHNAYNRLRSFEFIFILHVMKEVLGITDNLCQALQRRSQDILNTISLVLTTKDLIQKLRDDGWNELLKNVISFCETSELDFPNMNAQYIVGRSRNKKEDVIVEHHYRLQELKSRFNKNVVELLTLTTALDLKEFFKLFDIDKICILVNKLYPKDFSQQEKERLPYELKHYELDVCKHPDLRNISTLSELCRSLVESGKSVMYPLVDKLIRLILTLPVSAASSERAFSAMKIVKTRLRSKMEDDFLRSSLVMYIEKEIAEKFDMSEIIDDFSKVKDRRVQFK</sequence>
<proteinExistence type="predicted"/>
<name>A0A5D2FJL9_GOSDA</name>
<dbReference type="SUPFAM" id="SSF53098">
    <property type="entry name" value="Ribonuclease H-like"/>
    <property type="match status" value="1"/>
</dbReference>
<dbReference type="InterPro" id="IPR012337">
    <property type="entry name" value="RNaseH-like_sf"/>
</dbReference>
<organism evidence="2 3">
    <name type="scientific">Gossypium darwinii</name>
    <name type="common">Darwin's cotton</name>
    <name type="synonym">Gossypium barbadense var. darwinii</name>
    <dbReference type="NCBI Taxonomy" id="34276"/>
    <lineage>
        <taxon>Eukaryota</taxon>
        <taxon>Viridiplantae</taxon>
        <taxon>Streptophyta</taxon>
        <taxon>Embryophyta</taxon>
        <taxon>Tracheophyta</taxon>
        <taxon>Spermatophyta</taxon>
        <taxon>Magnoliopsida</taxon>
        <taxon>eudicotyledons</taxon>
        <taxon>Gunneridae</taxon>
        <taxon>Pentapetalae</taxon>
        <taxon>rosids</taxon>
        <taxon>malvids</taxon>
        <taxon>Malvales</taxon>
        <taxon>Malvaceae</taxon>
        <taxon>Malvoideae</taxon>
        <taxon>Gossypium</taxon>
    </lineage>
</organism>
<dbReference type="InterPro" id="IPR025398">
    <property type="entry name" value="DUF4371"/>
</dbReference>
<keyword evidence="3" id="KW-1185">Reference proteome</keyword>
<dbReference type="InterPro" id="IPR008906">
    <property type="entry name" value="HATC_C_dom"/>
</dbReference>
<dbReference type="InterPro" id="IPR006580">
    <property type="entry name" value="Znf_TTF"/>
</dbReference>
<dbReference type="GO" id="GO:0046983">
    <property type="term" value="F:protein dimerization activity"/>
    <property type="evidence" value="ECO:0007669"/>
    <property type="project" value="InterPro"/>
</dbReference>
<protein>
    <recommendedName>
        <fullName evidence="1">TTF-type domain-containing protein</fullName>
    </recommendedName>
</protein>
<dbReference type="SMART" id="SM00597">
    <property type="entry name" value="ZnF_TTF"/>
    <property type="match status" value="1"/>
</dbReference>
<gene>
    <name evidence="2" type="ORF">ES288_A08G089900v1</name>
</gene>
<reference evidence="2 3" key="1">
    <citation type="submission" date="2019-06" db="EMBL/GenBank/DDBJ databases">
        <title>WGS assembly of Gossypium darwinii.</title>
        <authorList>
            <person name="Chen Z.J."/>
            <person name="Sreedasyam A."/>
            <person name="Ando A."/>
            <person name="Song Q."/>
            <person name="De L."/>
            <person name="Hulse-Kemp A."/>
            <person name="Ding M."/>
            <person name="Ye W."/>
            <person name="Kirkbride R."/>
            <person name="Jenkins J."/>
            <person name="Plott C."/>
            <person name="Lovell J."/>
            <person name="Lin Y.-M."/>
            <person name="Vaughn R."/>
            <person name="Liu B."/>
            <person name="Li W."/>
            <person name="Simpson S."/>
            <person name="Scheffler B."/>
            <person name="Saski C."/>
            <person name="Grover C."/>
            <person name="Hu G."/>
            <person name="Conover J."/>
            <person name="Carlson J."/>
            <person name="Shu S."/>
            <person name="Boston L."/>
            <person name="Williams M."/>
            <person name="Peterson D."/>
            <person name="Mcgee K."/>
            <person name="Jones D."/>
            <person name="Wendel J."/>
            <person name="Stelly D."/>
            <person name="Grimwood J."/>
            <person name="Schmutz J."/>
        </authorList>
    </citation>
    <scope>NUCLEOTIDE SEQUENCE [LARGE SCALE GENOMIC DNA]</scope>
    <source>
        <strain evidence="2">1808015.09</strain>
    </source>
</reference>
<dbReference type="Proteomes" id="UP000323506">
    <property type="component" value="Chromosome A08"/>
</dbReference>
<dbReference type="AlphaFoldDB" id="A0A5D2FJL9"/>
<dbReference type="EMBL" id="CM017695">
    <property type="protein sequence ID" value="TYH05530.1"/>
    <property type="molecule type" value="Genomic_DNA"/>
</dbReference>
<dbReference type="InterPro" id="IPR055298">
    <property type="entry name" value="AtLOH3-like"/>
</dbReference>